<evidence type="ECO:0000313" key="7">
    <source>
        <dbReference type="Proteomes" id="UP000285146"/>
    </source>
</evidence>
<sequence>MFTQSDNRLTYTYDHELLHIEPWGPNALRVRSTKNAAMPTEDWALDEPVPSITPDITITQDQATITNGLARATVSRRGKITMHNTSTGAPVLEEYARTRADVRDPKASALGVQAREFRPIVGGDYALTLRLEPVSSGERERLYGMGQYQQPRLDLKGADLELAHRNSQASVPFLLSSLGYGLLWNNPSVGRAVLGTNVMSFSASSTTKLDYWIVVGESPKGIVEAYCAVTGKPPAMPEYGLGFWQSKLRYQTQEEVLAVAREYKKRNLPIDVIVIDFFHWRAQGEWSFDRDYWPDPQAMCDELRSLGIEPMVSIWPTVEPGSENWDEMMEEGLLIRSERGFRAAMDFQANTVHFDATNPAARRYVWDRAARNYGQYGIRLFWLDEAEPEYGTYDFDNWRYHLGPSLAVGNVYPRDYSRAFYEGAITAAGGNGSGFQGGEPNVVNLVRCAWAGSQKFGALVWSGDIASSWGSLRNQLAAGLNMGVAGISYWTTDIGGFHGGDPADPGFRELLVRWFQWGAFLPVFRLHGDRYPNKKPLGQSGGGKCPSGADNEVWSFGEEVGAILERYLRLRERLRDYVRDLTKEASQKGTPLIRTLFLEFPKDESAWEVEDEYMFGSKYLVAPVLYPGLTKRQVYFPRGAEWKELEGKERYEGGTTAEVDAPLETIPVFEKL</sequence>
<dbReference type="AlphaFoldDB" id="A0A423W397"/>
<comment type="caution">
    <text evidence="6">The sequence shown here is derived from an EMBL/GenBank/DDBJ whole genome shotgun (WGS) entry which is preliminary data.</text>
</comment>
<protein>
    <recommendedName>
        <fullName evidence="8">Glycoside hydrolase family 31 N-terminal domain-containing protein</fullName>
    </recommendedName>
</protein>
<evidence type="ECO:0000259" key="4">
    <source>
        <dbReference type="Pfam" id="PF13802"/>
    </source>
</evidence>
<evidence type="ECO:0000256" key="1">
    <source>
        <dbReference type="ARBA" id="ARBA00007806"/>
    </source>
</evidence>
<dbReference type="GO" id="GO:0030246">
    <property type="term" value="F:carbohydrate binding"/>
    <property type="evidence" value="ECO:0007669"/>
    <property type="project" value="InterPro"/>
</dbReference>
<dbReference type="InterPro" id="IPR048395">
    <property type="entry name" value="Glyco_hydro_31_C"/>
</dbReference>
<dbReference type="InterPro" id="IPR017853">
    <property type="entry name" value="GH"/>
</dbReference>
<organism evidence="6 7">
    <name type="scientific">Cytospora leucostoma</name>
    <dbReference type="NCBI Taxonomy" id="1230097"/>
    <lineage>
        <taxon>Eukaryota</taxon>
        <taxon>Fungi</taxon>
        <taxon>Dikarya</taxon>
        <taxon>Ascomycota</taxon>
        <taxon>Pezizomycotina</taxon>
        <taxon>Sordariomycetes</taxon>
        <taxon>Sordariomycetidae</taxon>
        <taxon>Diaporthales</taxon>
        <taxon>Cytosporaceae</taxon>
        <taxon>Cytospora</taxon>
    </lineage>
</organism>
<feature type="domain" description="Glycosyl hydrolase family 31 C-terminal" evidence="5">
    <location>
        <begin position="589"/>
        <end position="669"/>
    </location>
</feature>
<accession>A0A423W397</accession>
<gene>
    <name evidence="6" type="ORF">VPNG_08648</name>
</gene>
<dbReference type="SUPFAM" id="SSF51011">
    <property type="entry name" value="Glycosyl hydrolase domain"/>
    <property type="match status" value="1"/>
</dbReference>
<dbReference type="GO" id="GO:0005975">
    <property type="term" value="P:carbohydrate metabolic process"/>
    <property type="evidence" value="ECO:0007669"/>
    <property type="project" value="InterPro"/>
</dbReference>
<dbReference type="PANTHER" id="PTHR43863">
    <property type="entry name" value="HYDROLASE, PUTATIVE (AFU_ORTHOLOGUE AFUA_1G03140)-RELATED"/>
    <property type="match status" value="1"/>
</dbReference>
<dbReference type="InterPro" id="IPR051816">
    <property type="entry name" value="Glycosyl_Hydrolase_31"/>
</dbReference>
<evidence type="ECO:0000259" key="3">
    <source>
        <dbReference type="Pfam" id="PF01055"/>
    </source>
</evidence>
<feature type="domain" description="Glycoside hydrolase family 31 N-terminal" evidence="4">
    <location>
        <begin position="18"/>
        <end position="188"/>
    </location>
</feature>
<dbReference type="InterPro" id="IPR025887">
    <property type="entry name" value="Glyco_hydro_31_N_dom"/>
</dbReference>
<proteinExistence type="inferred from homology"/>
<dbReference type="InterPro" id="IPR013780">
    <property type="entry name" value="Glyco_hydro_b"/>
</dbReference>
<dbReference type="OrthoDB" id="10070917at2759"/>
<dbReference type="PANTHER" id="PTHR43863:SF2">
    <property type="entry name" value="MALTASE-GLUCOAMYLASE"/>
    <property type="match status" value="1"/>
</dbReference>
<dbReference type="GO" id="GO:0004553">
    <property type="term" value="F:hydrolase activity, hydrolyzing O-glycosyl compounds"/>
    <property type="evidence" value="ECO:0007669"/>
    <property type="project" value="InterPro"/>
</dbReference>
<dbReference type="Proteomes" id="UP000285146">
    <property type="component" value="Unassembled WGS sequence"/>
</dbReference>
<keyword evidence="7" id="KW-1185">Reference proteome</keyword>
<dbReference type="SUPFAM" id="SSF51445">
    <property type="entry name" value="(Trans)glycosidases"/>
    <property type="match status" value="1"/>
</dbReference>
<dbReference type="InterPro" id="IPR000322">
    <property type="entry name" value="Glyco_hydro_31_TIM"/>
</dbReference>
<dbReference type="Pfam" id="PF21365">
    <property type="entry name" value="Glyco_hydro_31_3rd"/>
    <property type="match status" value="1"/>
</dbReference>
<dbReference type="EMBL" id="LKEB01000063">
    <property type="protein sequence ID" value="ROV97785.1"/>
    <property type="molecule type" value="Genomic_DNA"/>
</dbReference>
<comment type="similarity">
    <text evidence="1 2">Belongs to the glycosyl hydrolase 31 family.</text>
</comment>
<feature type="domain" description="Glycoside hydrolase family 31 TIM barrel" evidence="3">
    <location>
        <begin position="233"/>
        <end position="578"/>
    </location>
</feature>
<dbReference type="Gene3D" id="3.20.20.80">
    <property type="entry name" value="Glycosidases"/>
    <property type="match status" value="1"/>
</dbReference>
<keyword evidence="2" id="KW-0326">Glycosidase</keyword>
<dbReference type="Gene3D" id="2.60.40.1180">
    <property type="entry name" value="Golgi alpha-mannosidase II"/>
    <property type="match status" value="1"/>
</dbReference>
<evidence type="ECO:0008006" key="8">
    <source>
        <dbReference type="Google" id="ProtNLM"/>
    </source>
</evidence>
<evidence type="ECO:0000259" key="5">
    <source>
        <dbReference type="Pfam" id="PF21365"/>
    </source>
</evidence>
<reference evidence="6 7" key="1">
    <citation type="submission" date="2015-09" db="EMBL/GenBank/DDBJ databases">
        <title>Host preference determinants of Valsa canker pathogens revealed by comparative genomics.</title>
        <authorList>
            <person name="Yin Z."/>
            <person name="Huang L."/>
        </authorList>
    </citation>
    <scope>NUCLEOTIDE SEQUENCE [LARGE SCALE GENOMIC DNA]</scope>
    <source>
        <strain evidence="6 7">SXYLt</strain>
    </source>
</reference>
<dbReference type="Pfam" id="PF13802">
    <property type="entry name" value="Gal_mutarotas_2"/>
    <property type="match status" value="1"/>
</dbReference>
<dbReference type="SUPFAM" id="SSF74650">
    <property type="entry name" value="Galactose mutarotase-like"/>
    <property type="match status" value="1"/>
</dbReference>
<dbReference type="InParanoid" id="A0A423W397"/>
<dbReference type="STRING" id="1230097.A0A423W397"/>
<evidence type="ECO:0000256" key="2">
    <source>
        <dbReference type="RuleBase" id="RU361185"/>
    </source>
</evidence>
<dbReference type="Pfam" id="PF01055">
    <property type="entry name" value="Glyco_hydro_31_2nd"/>
    <property type="match status" value="1"/>
</dbReference>
<dbReference type="CDD" id="cd06591">
    <property type="entry name" value="GH31_xylosidase_XylS"/>
    <property type="match status" value="1"/>
</dbReference>
<dbReference type="Gene3D" id="2.60.40.1760">
    <property type="entry name" value="glycosyl hydrolase (family 31)"/>
    <property type="match status" value="1"/>
</dbReference>
<dbReference type="CDD" id="cd14752">
    <property type="entry name" value="GH31_N"/>
    <property type="match status" value="1"/>
</dbReference>
<keyword evidence="2" id="KW-0378">Hydrolase</keyword>
<dbReference type="InterPro" id="IPR011013">
    <property type="entry name" value="Gal_mutarotase_sf_dom"/>
</dbReference>
<evidence type="ECO:0000313" key="6">
    <source>
        <dbReference type="EMBL" id="ROV97785.1"/>
    </source>
</evidence>
<name>A0A423W397_9PEZI</name>